<dbReference type="CDD" id="cd09272">
    <property type="entry name" value="RNase_HI_RT_Ty1"/>
    <property type="match status" value="1"/>
</dbReference>
<dbReference type="AlphaFoldDB" id="A0A2P4YDI3"/>
<accession>A0A2P4YDI3</accession>
<keyword evidence="2" id="KW-1185">Reference proteome</keyword>
<sequence length="183" mass="20070">MHQDKYCKDFLVRYGFDDAHCSSTPMETIAKFITQVKKKDQEPPPFDYLVRPGIAFAVSSLSRFGNNPTKKHCGALKRILWYLAGSSKLGIVYPTDESKCDRIIVSGHCDADWGNDPDARKSVTGFVMTIAGGAVAWASRHQTIIAQSTEEAGFVTACEATIEGRGIVNMLDEDLPKIAIKPG</sequence>
<reference evidence="1 2" key="1">
    <citation type="journal article" date="2017" name="Genome Biol. Evol.">
        <title>Phytophthora megakarya and P. palmivora, closely related causal agents of cacao black pod rot, underwent increases in genome sizes and gene numbers by different mechanisms.</title>
        <authorList>
            <person name="Ali S.S."/>
            <person name="Shao J."/>
            <person name="Lary D.J."/>
            <person name="Kronmiller B."/>
            <person name="Shen D."/>
            <person name="Strem M.D."/>
            <person name="Amoako-Attah I."/>
            <person name="Akrofi A.Y."/>
            <person name="Begoude B.A."/>
            <person name="Ten Hoopen G.M."/>
            <person name="Coulibaly K."/>
            <person name="Kebe B.I."/>
            <person name="Melnick R.L."/>
            <person name="Guiltinan M.J."/>
            <person name="Tyler B.M."/>
            <person name="Meinhardt L.W."/>
            <person name="Bailey B.A."/>
        </authorList>
    </citation>
    <scope>NUCLEOTIDE SEQUENCE [LARGE SCALE GENOMIC DNA]</scope>
    <source>
        <strain evidence="2">sbr112.9</strain>
    </source>
</reference>
<evidence type="ECO:0000313" key="2">
    <source>
        <dbReference type="Proteomes" id="UP000237271"/>
    </source>
</evidence>
<organism evidence="1 2">
    <name type="scientific">Phytophthora palmivora</name>
    <dbReference type="NCBI Taxonomy" id="4796"/>
    <lineage>
        <taxon>Eukaryota</taxon>
        <taxon>Sar</taxon>
        <taxon>Stramenopiles</taxon>
        <taxon>Oomycota</taxon>
        <taxon>Peronosporomycetes</taxon>
        <taxon>Peronosporales</taxon>
        <taxon>Peronosporaceae</taxon>
        <taxon>Phytophthora</taxon>
    </lineage>
</organism>
<proteinExistence type="predicted"/>
<dbReference type="PANTHER" id="PTHR11439">
    <property type="entry name" value="GAG-POL-RELATED RETROTRANSPOSON"/>
    <property type="match status" value="1"/>
</dbReference>
<evidence type="ECO:0000313" key="1">
    <source>
        <dbReference type="EMBL" id="POM75864.1"/>
    </source>
</evidence>
<dbReference type="Proteomes" id="UP000237271">
    <property type="component" value="Unassembled WGS sequence"/>
</dbReference>
<gene>
    <name evidence="1" type="ORF">PHPALM_6973</name>
</gene>
<name>A0A2P4YDI3_9STRA</name>
<dbReference type="OrthoDB" id="1645289at2759"/>
<protein>
    <submittedName>
        <fullName evidence="1">Integrase catalytic core protein</fullName>
    </submittedName>
</protein>
<dbReference type="PANTHER" id="PTHR11439:SF491">
    <property type="entry name" value="INTEGRASE CATALYTIC DOMAIN-CONTAINING PROTEIN"/>
    <property type="match status" value="1"/>
</dbReference>
<comment type="caution">
    <text evidence="1">The sequence shown here is derived from an EMBL/GenBank/DDBJ whole genome shotgun (WGS) entry which is preliminary data.</text>
</comment>
<dbReference type="EMBL" id="NCKW01003624">
    <property type="protein sequence ID" value="POM75864.1"/>
    <property type="molecule type" value="Genomic_DNA"/>
</dbReference>